<evidence type="ECO:0000313" key="2">
    <source>
        <dbReference type="EMBL" id="MBB3120341.1"/>
    </source>
</evidence>
<accession>A0A7W5BCH3</accession>
<dbReference type="InterPro" id="IPR051049">
    <property type="entry name" value="Dienelactone_hydrolase-like"/>
</dbReference>
<dbReference type="RefSeq" id="WP_183442081.1">
    <property type="nucleotide sequence ID" value="NZ_JACHXD010000009.1"/>
</dbReference>
<dbReference type="AlphaFoldDB" id="A0A7W5BCH3"/>
<dbReference type="EMBL" id="JACHXD010000009">
    <property type="protein sequence ID" value="MBB3120341.1"/>
    <property type="molecule type" value="Genomic_DNA"/>
</dbReference>
<keyword evidence="3" id="KW-1185">Reference proteome</keyword>
<protein>
    <submittedName>
        <fullName evidence="2">Carboxymethylenebutenolidase</fullName>
        <ecNumber evidence="2">3.1.1.45</ecNumber>
    </submittedName>
</protein>
<comment type="caution">
    <text evidence="2">The sequence shown here is derived from an EMBL/GenBank/DDBJ whole genome shotgun (WGS) entry which is preliminary data.</text>
</comment>
<sequence>MDGSSKWIDLAVDEGSFGAYLALPRGGAGPGIVLLQEIFGVNAHIRSVAEQYAADGYVVLAPDLFWRQRPRVELGYDDASWAQAAQYMQQADLEQAQQDIGATAAVLRGLPGVGARIGALGFCFGGRLAYLAAANGNVDAAIAYYGGRIEQHLDRAGDIRVPLLLHFGGQDAHIPPEAVRRIAHAFDEREHVAIHLYQEAEHGFNCSHRASYHQRSAALAHGESLIFLSEHL</sequence>
<reference evidence="2 3" key="1">
    <citation type="submission" date="2020-08" db="EMBL/GenBank/DDBJ databases">
        <title>Genomic Encyclopedia of Type Strains, Phase III (KMG-III): the genomes of soil and plant-associated and newly described type strains.</title>
        <authorList>
            <person name="Whitman W."/>
        </authorList>
    </citation>
    <scope>NUCLEOTIDE SEQUENCE [LARGE SCALE GENOMIC DNA]</scope>
    <source>
        <strain evidence="2 3">CECT 8897</strain>
    </source>
</reference>
<dbReference type="EC" id="3.1.1.45" evidence="2"/>
<feature type="domain" description="Dienelactone hydrolase" evidence="1">
    <location>
        <begin position="17"/>
        <end position="231"/>
    </location>
</feature>
<evidence type="ECO:0000259" key="1">
    <source>
        <dbReference type="Pfam" id="PF01738"/>
    </source>
</evidence>
<dbReference type="Pfam" id="PF01738">
    <property type="entry name" value="DLH"/>
    <property type="match status" value="1"/>
</dbReference>
<dbReference type="Gene3D" id="3.40.50.1820">
    <property type="entry name" value="alpha/beta hydrolase"/>
    <property type="match status" value="1"/>
</dbReference>
<dbReference type="Proteomes" id="UP000541535">
    <property type="component" value="Unassembled WGS sequence"/>
</dbReference>
<dbReference type="InterPro" id="IPR002925">
    <property type="entry name" value="Dienelactn_hydro"/>
</dbReference>
<dbReference type="SUPFAM" id="SSF53474">
    <property type="entry name" value="alpha/beta-Hydrolases"/>
    <property type="match status" value="1"/>
</dbReference>
<dbReference type="PANTHER" id="PTHR46623">
    <property type="entry name" value="CARBOXYMETHYLENEBUTENOLIDASE-RELATED"/>
    <property type="match status" value="1"/>
</dbReference>
<dbReference type="GO" id="GO:0008806">
    <property type="term" value="F:carboxymethylenebutenolidase activity"/>
    <property type="evidence" value="ECO:0007669"/>
    <property type="project" value="UniProtKB-EC"/>
</dbReference>
<proteinExistence type="predicted"/>
<keyword evidence="2" id="KW-0378">Hydrolase</keyword>
<evidence type="ECO:0000313" key="3">
    <source>
        <dbReference type="Proteomes" id="UP000541535"/>
    </source>
</evidence>
<organism evidence="2 3">
    <name type="scientific">Pseudoduganella violacea</name>
    <dbReference type="NCBI Taxonomy" id="1715466"/>
    <lineage>
        <taxon>Bacteria</taxon>
        <taxon>Pseudomonadati</taxon>
        <taxon>Pseudomonadota</taxon>
        <taxon>Betaproteobacteria</taxon>
        <taxon>Burkholderiales</taxon>
        <taxon>Oxalobacteraceae</taxon>
        <taxon>Telluria group</taxon>
        <taxon>Pseudoduganella</taxon>
    </lineage>
</organism>
<dbReference type="InterPro" id="IPR029058">
    <property type="entry name" value="AB_hydrolase_fold"/>
</dbReference>
<dbReference type="PANTHER" id="PTHR46623:SF6">
    <property type="entry name" value="ALPHA_BETA-HYDROLASES SUPERFAMILY PROTEIN"/>
    <property type="match status" value="1"/>
</dbReference>
<gene>
    <name evidence="2" type="ORF">FHS03_003405</name>
</gene>
<name>A0A7W5BCH3_9BURK</name>